<gene>
    <name evidence="2" type="ORF">PWYN_16445</name>
</gene>
<keyword evidence="1" id="KW-0812">Transmembrane</keyword>
<feature type="transmembrane region" description="Helical" evidence="1">
    <location>
        <begin position="74"/>
        <end position="92"/>
    </location>
</feature>
<evidence type="ECO:0000313" key="3">
    <source>
        <dbReference type="Proteomes" id="UP000029734"/>
    </source>
</evidence>
<evidence type="ECO:0000256" key="1">
    <source>
        <dbReference type="SAM" id="Phobius"/>
    </source>
</evidence>
<feature type="transmembrane region" description="Helical" evidence="1">
    <location>
        <begin position="138"/>
        <end position="157"/>
    </location>
</feature>
<dbReference type="AlphaFoldDB" id="A0A098M2Y5"/>
<name>A0A098M2Y5_9BACL</name>
<keyword evidence="1" id="KW-0472">Membrane</keyword>
<dbReference type="eggNOG" id="ENOG5030N3D">
    <property type="taxonomic scope" value="Bacteria"/>
</dbReference>
<organism evidence="2 3">
    <name type="scientific">Paenibacillus wynnii</name>
    <dbReference type="NCBI Taxonomy" id="268407"/>
    <lineage>
        <taxon>Bacteria</taxon>
        <taxon>Bacillati</taxon>
        <taxon>Bacillota</taxon>
        <taxon>Bacilli</taxon>
        <taxon>Bacillales</taxon>
        <taxon>Paenibacillaceae</taxon>
        <taxon>Paenibacillus</taxon>
    </lineage>
</organism>
<comment type="caution">
    <text evidence="2">The sequence shown here is derived from an EMBL/GenBank/DDBJ whole genome shotgun (WGS) entry which is preliminary data.</text>
</comment>
<feature type="transmembrane region" description="Helical" evidence="1">
    <location>
        <begin position="98"/>
        <end position="117"/>
    </location>
</feature>
<feature type="transmembrane region" description="Helical" evidence="1">
    <location>
        <begin position="34"/>
        <end position="53"/>
    </location>
</feature>
<evidence type="ECO:0000313" key="2">
    <source>
        <dbReference type="EMBL" id="KGE16336.1"/>
    </source>
</evidence>
<reference evidence="2 3" key="1">
    <citation type="submission" date="2014-08" db="EMBL/GenBank/DDBJ databases">
        <authorList>
            <person name="den Bakker H.C."/>
        </authorList>
    </citation>
    <scope>NUCLEOTIDE SEQUENCE [LARGE SCALE GENOMIC DNA]</scope>
    <source>
        <strain evidence="2 3">DSM 18334</strain>
    </source>
</reference>
<dbReference type="RefSeq" id="WP_036654060.1">
    <property type="nucleotide sequence ID" value="NZ_JQCR01000003.1"/>
</dbReference>
<protein>
    <submittedName>
        <fullName evidence="2">Uncharacterized protein</fullName>
    </submittedName>
</protein>
<proteinExistence type="predicted"/>
<reference evidence="2 3" key="2">
    <citation type="submission" date="2014-10" db="EMBL/GenBank/DDBJ databases">
        <title>Comparative genomics of the Paenibacillus odorifer group.</title>
        <authorList>
            <person name="Tsai Y.-C."/>
            <person name="Martin N."/>
            <person name="Korlach J."/>
            <person name="Wiedmann M."/>
        </authorList>
    </citation>
    <scope>NUCLEOTIDE SEQUENCE [LARGE SCALE GENOMIC DNA]</scope>
    <source>
        <strain evidence="2 3">DSM 18334</strain>
    </source>
</reference>
<keyword evidence="1" id="KW-1133">Transmembrane helix</keyword>
<sequence>MWFLALWLLGIISGLVHLYTLGFPNNVSDISTILLLHQFVVTFGLVGVIGYVVNIARADETAKMLGWPGGPFQVKYGFSQVGLGVMGILAIWFQGTFWVGVLVTMYIYGLSGLWSHTHVMIKNKKVDADSISNLIMDVVYQTFITVLSILAGGIWVLG</sequence>
<dbReference type="EMBL" id="JQCR01000003">
    <property type="protein sequence ID" value="KGE16336.1"/>
    <property type="molecule type" value="Genomic_DNA"/>
</dbReference>
<dbReference type="Pfam" id="PF20589">
    <property type="entry name" value="DUF6790"/>
    <property type="match status" value="1"/>
</dbReference>
<dbReference type="InterPro" id="IPR046740">
    <property type="entry name" value="DUF6790"/>
</dbReference>
<dbReference type="Proteomes" id="UP000029734">
    <property type="component" value="Unassembled WGS sequence"/>
</dbReference>
<accession>A0A098M2Y5</accession>
<keyword evidence="3" id="KW-1185">Reference proteome</keyword>